<dbReference type="Pfam" id="PF13365">
    <property type="entry name" value="Trypsin_2"/>
    <property type="match status" value="1"/>
</dbReference>
<dbReference type="PRINTS" id="PR00834">
    <property type="entry name" value="PROTEASES2C"/>
</dbReference>
<dbReference type="InterPro" id="IPR009003">
    <property type="entry name" value="Peptidase_S1_PA"/>
</dbReference>
<dbReference type="Gene3D" id="2.40.10.10">
    <property type="entry name" value="Trypsin-like serine proteases"/>
    <property type="match status" value="2"/>
</dbReference>
<proteinExistence type="predicted"/>
<feature type="compositionally biased region" description="Low complexity" evidence="1">
    <location>
        <begin position="41"/>
        <end position="60"/>
    </location>
</feature>
<dbReference type="Proteomes" id="UP001500427">
    <property type="component" value="Unassembled WGS sequence"/>
</dbReference>
<sequence>MGGARVLTVVAATALSLGGCSLLPPAPVVVTVDAPAPAVTGVVAPTPSARASSGSSSGDASGRDEGPGVEKPYVSGSRAWTEVAERTGPALVRIDVAGCDTRVVGSGCFVADDLVVTAGHVATGASALSVQYAGGVVSALVVGIDRTSDVAVLRTATPVAPAKVRLAGSGAPARKAVGLLGFPLGSFDLRATEATAGRGVAVDYGSIKATEAFVTDARVNDAVTGGPAVDASGAVVGLLTGPALWVSGLDTSADGRNAKLEALGQRPRTKRPATTADPAWLRSPAVVVPAAAVAADVARWRDAPSRDLLECYGDVAPPLGDSRAPTVEVRSGHSYARDVAAAISLQGQALNTGSDEVAFAVFTPDQQDRLEGLETWREDQAGRHWDHVTVRRLVGSGDVVDASVELRTRLDAAHRVEGRSCVVQEQQVQLRRSGGGWLIHRVTDAGPARPC</sequence>
<protein>
    <recommendedName>
        <fullName evidence="4">Trypsin-like peptidase domain-containing protein</fullName>
    </recommendedName>
</protein>
<name>A0ABP9JG44_9MICO</name>
<dbReference type="EMBL" id="BAABIW010000016">
    <property type="protein sequence ID" value="GAA5028243.1"/>
    <property type="molecule type" value="Genomic_DNA"/>
</dbReference>
<accession>A0ABP9JG44</accession>
<dbReference type="InterPro" id="IPR001940">
    <property type="entry name" value="Peptidase_S1C"/>
</dbReference>
<dbReference type="SUPFAM" id="SSF50494">
    <property type="entry name" value="Trypsin-like serine proteases"/>
    <property type="match status" value="1"/>
</dbReference>
<evidence type="ECO:0000313" key="3">
    <source>
        <dbReference type="Proteomes" id="UP001500427"/>
    </source>
</evidence>
<feature type="region of interest" description="Disordered" evidence="1">
    <location>
        <begin position="41"/>
        <end position="74"/>
    </location>
</feature>
<dbReference type="RefSeq" id="WP_345507675.1">
    <property type="nucleotide sequence ID" value="NZ_BAABIW010000016.1"/>
</dbReference>
<comment type="caution">
    <text evidence="2">The sequence shown here is derived from an EMBL/GenBank/DDBJ whole genome shotgun (WGS) entry which is preliminary data.</text>
</comment>
<keyword evidence="3" id="KW-1185">Reference proteome</keyword>
<evidence type="ECO:0000256" key="1">
    <source>
        <dbReference type="SAM" id="MobiDB-lite"/>
    </source>
</evidence>
<dbReference type="InterPro" id="IPR043504">
    <property type="entry name" value="Peptidase_S1_PA_chymotrypsin"/>
</dbReference>
<organism evidence="2 3">
    <name type="scientific">Terrabacter aeriphilus</name>
    <dbReference type="NCBI Taxonomy" id="515662"/>
    <lineage>
        <taxon>Bacteria</taxon>
        <taxon>Bacillati</taxon>
        <taxon>Actinomycetota</taxon>
        <taxon>Actinomycetes</taxon>
        <taxon>Micrococcales</taxon>
        <taxon>Intrasporangiaceae</taxon>
        <taxon>Terrabacter</taxon>
    </lineage>
</organism>
<reference evidence="3" key="1">
    <citation type="journal article" date="2019" name="Int. J. Syst. Evol. Microbiol.">
        <title>The Global Catalogue of Microorganisms (GCM) 10K type strain sequencing project: providing services to taxonomists for standard genome sequencing and annotation.</title>
        <authorList>
            <consortium name="The Broad Institute Genomics Platform"/>
            <consortium name="The Broad Institute Genome Sequencing Center for Infectious Disease"/>
            <person name="Wu L."/>
            <person name="Ma J."/>
        </authorList>
    </citation>
    <scope>NUCLEOTIDE SEQUENCE [LARGE SCALE GENOMIC DNA]</scope>
    <source>
        <strain evidence="3">JCM 17687</strain>
    </source>
</reference>
<dbReference type="PROSITE" id="PS51257">
    <property type="entry name" value="PROKAR_LIPOPROTEIN"/>
    <property type="match status" value="1"/>
</dbReference>
<evidence type="ECO:0008006" key="4">
    <source>
        <dbReference type="Google" id="ProtNLM"/>
    </source>
</evidence>
<evidence type="ECO:0000313" key="2">
    <source>
        <dbReference type="EMBL" id="GAA5028243.1"/>
    </source>
</evidence>
<gene>
    <name evidence="2" type="ORF">GCM10023258_23590</name>
</gene>